<dbReference type="EMBL" id="JBHSIV010000024">
    <property type="protein sequence ID" value="MFC5064603.1"/>
    <property type="molecule type" value="Genomic_DNA"/>
</dbReference>
<name>A0ABV9YS15_9PSEU</name>
<organism evidence="6 7">
    <name type="scientific">Actinomycetospora atypica</name>
    <dbReference type="NCBI Taxonomy" id="1290095"/>
    <lineage>
        <taxon>Bacteria</taxon>
        <taxon>Bacillati</taxon>
        <taxon>Actinomycetota</taxon>
        <taxon>Actinomycetes</taxon>
        <taxon>Pseudonocardiales</taxon>
        <taxon>Pseudonocardiaceae</taxon>
        <taxon>Actinomycetospora</taxon>
    </lineage>
</organism>
<keyword evidence="2 4" id="KW-0238">DNA-binding</keyword>
<dbReference type="RefSeq" id="WP_378037945.1">
    <property type="nucleotide sequence ID" value="NZ_JBHSIV010000024.1"/>
</dbReference>
<feature type="DNA-binding region" description="H-T-H motif" evidence="4">
    <location>
        <begin position="34"/>
        <end position="53"/>
    </location>
</feature>
<evidence type="ECO:0000313" key="6">
    <source>
        <dbReference type="EMBL" id="MFC5064603.1"/>
    </source>
</evidence>
<evidence type="ECO:0000256" key="1">
    <source>
        <dbReference type="ARBA" id="ARBA00023015"/>
    </source>
</evidence>
<evidence type="ECO:0000259" key="5">
    <source>
        <dbReference type="PROSITE" id="PS50977"/>
    </source>
</evidence>
<evidence type="ECO:0000256" key="4">
    <source>
        <dbReference type="PROSITE-ProRule" id="PRU00335"/>
    </source>
</evidence>
<protein>
    <submittedName>
        <fullName evidence="6">TetR/AcrR family transcriptional regulator</fullName>
    </submittedName>
</protein>
<dbReference type="PANTHER" id="PTHR30055:SF234">
    <property type="entry name" value="HTH-TYPE TRANSCRIPTIONAL REGULATOR BETI"/>
    <property type="match status" value="1"/>
</dbReference>
<comment type="caution">
    <text evidence="6">The sequence shown here is derived from an EMBL/GenBank/DDBJ whole genome shotgun (WGS) entry which is preliminary data.</text>
</comment>
<evidence type="ECO:0000256" key="2">
    <source>
        <dbReference type="ARBA" id="ARBA00023125"/>
    </source>
</evidence>
<evidence type="ECO:0000256" key="3">
    <source>
        <dbReference type="ARBA" id="ARBA00023163"/>
    </source>
</evidence>
<accession>A0ABV9YS15</accession>
<feature type="domain" description="HTH tetR-type" evidence="5">
    <location>
        <begin position="11"/>
        <end position="71"/>
    </location>
</feature>
<keyword evidence="7" id="KW-1185">Reference proteome</keyword>
<dbReference type="InterPro" id="IPR036271">
    <property type="entry name" value="Tet_transcr_reg_TetR-rel_C_sf"/>
</dbReference>
<dbReference type="InterPro" id="IPR001647">
    <property type="entry name" value="HTH_TetR"/>
</dbReference>
<gene>
    <name evidence="6" type="ORF">ACFPBZ_20440</name>
</gene>
<dbReference type="InterPro" id="IPR050109">
    <property type="entry name" value="HTH-type_TetR-like_transc_reg"/>
</dbReference>
<dbReference type="PRINTS" id="PR00455">
    <property type="entry name" value="HTHTETR"/>
</dbReference>
<keyword evidence="3" id="KW-0804">Transcription</keyword>
<reference evidence="7" key="1">
    <citation type="journal article" date="2019" name="Int. J. Syst. Evol. Microbiol.">
        <title>The Global Catalogue of Microorganisms (GCM) 10K type strain sequencing project: providing services to taxonomists for standard genome sequencing and annotation.</title>
        <authorList>
            <consortium name="The Broad Institute Genomics Platform"/>
            <consortium name="The Broad Institute Genome Sequencing Center for Infectious Disease"/>
            <person name="Wu L."/>
            <person name="Ma J."/>
        </authorList>
    </citation>
    <scope>NUCLEOTIDE SEQUENCE [LARGE SCALE GENOMIC DNA]</scope>
    <source>
        <strain evidence="7">CGMCC 4.7093</strain>
    </source>
</reference>
<dbReference type="SUPFAM" id="SSF48498">
    <property type="entry name" value="Tetracyclin repressor-like, C-terminal domain"/>
    <property type="match status" value="1"/>
</dbReference>
<dbReference type="SUPFAM" id="SSF46689">
    <property type="entry name" value="Homeodomain-like"/>
    <property type="match status" value="1"/>
</dbReference>
<evidence type="ECO:0000313" key="7">
    <source>
        <dbReference type="Proteomes" id="UP001595947"/>
    </source>
</evidence>
<dbReference type="Pfam" id="PF00440">
    <property type="entry name" value="TetR_N"/>
    <property type="match status" value="1"/>
</dbReference>
<keyword evidence="1" id="KW-0805">Transcription regulation</keyword>
<dbReference type="InterPro" id="IPR009057">
    <property type="entry name" value="Homeodomain-like_sf"/>
</dbReference>
<proteinExistence type="predicted"/>
<dbReference type="PROSITE" id="PS50977">
    <property type="entry name" value="HTH_TETR_2"/>
    <property type="match status" value="1"/>
</dbReference>
<sequence>MVVSKVAQRREVKIASIVDAAWALARERGIQLVSLRDLAREVGMRQPSLYAYFDSKDALYDAMFADGNRQLLATLDAIDRPADPRAALKAYLGAFADFAVADPARNSLLFRRVIPGFEPSAESYAVAREALGRVLGVMNAAGVTDGGDIDCLVAITAGLIEAQLSNDPGGDRWLRHLDRMIDLLVDDATEGTTR</sequence>
<dbReference type="PANTHER" id="PTHR30055">
    <property type="entry name" value="HTH-TYPE TRANSCRIPTIONAL REGULATOR RUTR"/>
    <property type="match status" value="1"/>
</dbReference>
<dbReference type="Proteomes" id="UP001595947">
    <property type="component" value="Unassembled WGS sequence"/>
</dbReference>
<dbReference type="Gene3D" id="1.10.357.10">
    <property type="entry name" value="Tetracycline Repressor, domain 2"/>
    <property type="match status" value="1"/>
</dbReference>